<evidence type="ECO:0000256" key="2">
    <source>
        <dbReference type="SAM" id="Phobius"/>
    </source>
</evidence>
<gene>
    <name evidence="3" type="ORF">EBM89_09190</name>
</gene>
<evidence type="ECO:0000313" key="3">
    <source>
        <dbReference type="EMBL" id="RMI09684.1"/>
    </source>
</evidence>
<dbReference type="AlphaFoldDB" id="A0A3M2J9R2"/>
<name>A0A3M2J9R2_9CELL</name>
<comment type="caution">
    <text evidence="3">The sequence shown here is derived from an EMBL/GenBank/DDBJ whole genome shotgun (WGS) entry which is preliminary data.</text>
</comment>
<evidence type="ECO:0000256" key="1">
    <source>
        <dbReference type="SAM" id="MobiDB-lite"/>
    </source>
</evidence>
<keyword evidence="2" id="KW-0812">Transmembrane</keyword>
<reference evidence="3 4" key="1">
    <citation type="submission" date="2018-10" db="EMBL/GenBank/DDBJ databases">
        <title>Isolation, diversity and antifungal activity of actinobacteria from wheat.</title>
        <authorList>
            <person name="Han C."/>
        </authorList>
    </citation>
    <scope>NUCLEOTIDE SEQUENCE [LARGE SCALE GENOMIC DNA]</scope>
    <source>
        <strain evidence="3 4">NEAU-YY56</strain>
    </source>
</reference>
<evidence type="ECO:0000313" key="4">
    <source>
        <dbReference type="Proteomes" id="UP000269289"/>
    </source>
</evidence>
<dbReference type="Proteomes" id="UP000269289">
    <property type="component" value="Unassembled WGS sequence"/>
</dbReference>
<dbReference type="RefSeq" id="WP_122149140.1">
    <property type="nucleotide sequence ID" value="NZ_RFFI01000042.1"/>
</dbReference>
<accession>A0A3M2J9R2</accession>
<keyword evidence="2" id="KW-0472">Membrane</keyword>
<keyword evidence="4" id="KW-1185">Reference proteome</keyword>
<sequence length="242" mass="25825">MTAPPAPTPSTSPAPRPSRAARAAAAAEVGWTPLRWRDLPAVAWTTACDGVPARGRVSRTLLAAWCWPARLVVVPGGRYHRDGRRVTVSLTRVPAAAIAIGVALGLGTRWLLDLLVPRDARGWAALVIALVLAYVLSLCVLQWLRNRAERTPEERRGLFRSPAQLRTTWWLGRVATRDASSDRRAALASAAALARAVTAPGETVGAAAKSDRQQAELEAAGFAEPRGHKGLVVYPPPPPAGR</sequence>
<proteinExistence type="predicted"/>
<feature type="transmembrane region" description="Helical" evidence="2">
    <location>
        <begin position="90"/>
        <end position="111"/>
    </location>
</feature>
<feature type="region of interest" description="Disordered" evidence="1">
    <location>
        <begin position="215"/>
        <end position="242"/>
    </location>
</feature>
<keyword evidence="2" id="KW-1133">Transmembrane helix</keyword>
<dbReference type="OrthoDB" id="9844574at2"/>
<dbReference type="EMBL" id="RFFI01000042">
    <property type="protein sequence ID" value="RMI09684.1"/>
    <property type="molecule type" value="Genomic_DNA"/>
</dbReference>
<feature type="transmembrane region" description="Helical" evidence="2">
    <location>
        <begin position="123"/>
        <end position="144"/>
    </location>
</feature>
<protein>
    <submittedName>
        <fullName evidence="3">Uncharacterized protein</fullName>
    </submittedName>
</protein>
<organism evidence="3 4">
    <name type="scientific">Cellulomonas triticagri</name>
    <dbReference type="NCBI Taxonomy" id="2483352"/>
    <lineage>
        <taxon>Bacteria</taxon>
        <taxon>Bacillati</taxon>
        <taxon>Actinomycetota</taxon>
        <taxon>Actinomycetes</taxon>
        <taxon>Micrococcales</taxon>
        <taxon>Cellulomonadaceae</taxon>
        <taxon>Cellulomonas</taxon>
    </lineage>
</organism>